<name>A0ABU5ZIS5_9BACL</name>
<dbReference type="SMART" id="SM01208">
    <property type="entry name" value="G5"/>
    <property type="match status" value="1"/>
</dbReference>
<keyword evidence="2" id="KW-0812">Transmembrane</keyword>
<evidence type="ECO:0000256" key="2">
    <source>
        <dbReference type="SAM" id="Phobius"/>
    </source>
</evidence>
<dbReference type="InterPro" id="IPR059180">
    <property type="entry name" value="3D_YorM"/>
</dbReference>
<dbReference type="EMBL" id="JAYJLD010000016">
    <property type="protein sequence ID" value="MEB3102398.1"/>
    <property type="molecule type" value="Genomic_DNA"/>
</dbReference>
<keyword evidence="2" id="KW-1133">Transmembrane helix</keyword>
<feature type="domain" description="G5" evidence="3">
    <location>
        <begin position="165"/>
        <end position="245"/>
    </location>
</feature>
<evidence type="ECO:0000259" key="3">
    <source>
        <dbReference type="PROSITE" id="PS51109"/>
    </source>
</evidence>
<keyword evidence="5" id="KW-1185">Reference proteome</keyword>
<dbReference type="SUPFAM" id="SSF50685">
    <property type="entry name" value="Barwin-like endoglucanases"/>
    <property type="match status" value="1"/>
</dbReference>
<dbReference type="Gene3D" id="2.40.40.10">
    <property type="entry name" value="RlpA-like domain"/>
    <property type="match status" value="1"/>
</dbReference>
<accession>A0ABU5ZIS5</accession>
<proteinExistence type="predicted"/>
<comment type="caution">
    <text evidence="4">The sequence shown here is derived from an EMBL/GenBank/DDBJ whole genome shotgun (WGS) entry which is preliminary data.</text>
</comment>
<dbReference type="CDD" id="cd14667">
    <property type="entry name" value="3D_containing_proteins"/>
    <property type="match status" value="1"/>
</dbReference>
<dbReference type="Pfam" id="PF03990">
    <property type="entry name" value="DUF348"/>
    <property type="match status" value="2"/>
</dbReference>
<dbReference type="Pfam" id="PF06725">
    <property type="entry name" value="3D"/>
    <property type="match status" value="1"/>
</dbReference>
<evidence type="ECO:0000256" key="1">
    <source>
        <dbReference type="ARBA" id="ARBA00022729"/>
    </source>
</evidence>
<gene>
    <name evidence="4" type="ORF">VF724_12070</name>
</gene>
<feature type="transmembrane region" description="Helical" evidence="2">
    <location>
        <begin position="31"/>
        <end position="50"/>
    </location>
</feature>
<dbReference type="Proteomes" id="UP001310386">
    <property type="component" value="Unassembled WGS sequence"/>
</dbReference>
<dbReference type="RefSeq" id="WP_371754517.1">
    <property type="nucleotide sequence ID" value="NZ_JAYJLD010000016.1"/>
</dbReference>
<keyword evidence="1" id="KW-0732">Signal</keyword>
<sequence length="379" mass="41815">MGPLQIGDTHVKRSSGMSYAMLWKRENYRTVLMVALVSFLILFLFAFLLYGTAVKRVQLIVNGQESLVETKRWNLQKLLDDRNITVGAHDRTSIPLQGAIKDGDTIMVNHTTPVLLSADGKTEIRYTTGTTVADAIADLHLSLGKYDKVLPALDSPLAANAPIRIIRVNKVVEQKKETIPFEVVRKNDPSLLKGKEKVLQEGREGLKTITLEKTFEDGALKNVLVLDAVTKTESSDRIVAVGTRKPVTILSASSPNIQDVVKTGIKFSVKRVLNDVILTAYDSGVESTGKSKNHPQFGITYTGTRVQEGRTIAVDPNVIPLGWWVYIDGIGFRRAEDIGSGVKGKWIDIYYDSPAYADRFGMKRGATVYVIGPKKPESD</sequence>
<protein>
    <submittedName>
        <fullName evidence="4">G5 domain-containing protein</fullName>
    </submittedName>
</protein>
<dbReference type="InterPro" id="IPR051933">
    <property type="entry name" value="Resuscitation_pf_RpfB"/>
</dbReference>
<dbReference type="PANTHER" id="PTHR39160:SF4">
    <property type="entry name" value="RESUSCITATION-PROMOTING FACTOR RPFB"/>
    <property type="match status" value="1"/>
</dbReference>
<dbReference type="PROSITE" id="PS51109">
    <property type="entry name" value="G5"/>
    <property type="match status" value="1"/>
</dbReference>
<evidence type="ECO:0000313" key="5">
    <source>
        <dbReference type="Proteomes" id="UP001310386"/>
    </source>
</evidence>
<dbReference type="InterPro" id="IPR011098">
    <property type="entry name" value="G5_dom"/>
</dbReference>
<dbReference type="Pfam" id="PF07501">
    <property type="entry name" value="G5"/>
    <property type="match status" value="1"/>
</dbReference>
<dbReference type="InterPro" id="IPR007137">
    <property type="entry name" value="DUF348"/>
</dbReference>
<evidence type="ECO:0000313" key="4">
    <source>
        <dbReference type="EMBL" id="MEB3102398.1"/>
    </source>
</evidence>
<dbReference type="PANTHER" id="PTHR39160">
    <property type="entry name" value="CELL WALL-BINDING PROTEIN YOCH"/>
    <property type="match status" value="1"/>
</dbReference>
<organism evidence="4 5">
    <name type="scientific">Ferviditalea candida</name>
    <dbReference type="NCBI Taxonomy" id="3108399"/>
    <lineage>
        <taxon>Bacteria</taxon>
        <taxon>Bacillati</taxon>
        <taxon>Bacillota</taxon>
        <taxon>Bacilli</taxon>
        <taxon>Bacillales</taxon>
        <taxon>Paenibacillaceae</taxon>
        <taxon>Ferviditalea</taxon>
    </lineage>
</organism>
<dbReference type="InterPro" id="IPR036908">
    <property type="entry name" value="RlpA-like_sf"/>
</dbReference>
<keyword evidence="2" id="KW-0472">Membrane</keyword>
<dbReference type="InterPro" id="IPR010611">
    <property type="entry name" value="3D_dom"/>
</dbReference>
<reference evidence="4" key="1">
    <citation type="submission" date="2023-12" db="EMBL/GenBank/DDBJ databases">
        <title>Fervidustalea candida gen. nov., sp. nov., a novel member of the family Paenibacillaceae isolated from a geothermal area.</title>
        <authorList>
            <person name="Li W.-J."/>
            <person name="Jiao J.-Y."/>
            <person name="Chen Y."/>
        </authorList>
    </citation>
    <scope>NUCLEOTIDE SEQUENCE</scope>
    <source>
        <strain evidence="4">SYSU GA230002</strain>
    </source>
</reference>
<dbReference type="Gene3D" id="2.20.230.10">
    <property type="entry name" value="Resuscitation-promoting factor rpfb"/>
    <property type="match status" value="1"/>
</dbReference>